<dbReference type="InterPro" id="IPR013785">
    <property type="entry name" value="Aldolase_TIM"/>
</dbReference>
<dbReference type="GO" id="GO:0006071">
    <property type="term" value="P:glycerol metabolic process"/>
    <property type="evidence" value="ECO:0007669"/>
    <property type="project" value="UniProtKB-UniRule"/>
</dbReference>
<dbReference type="SUPFAM" id="SSF110391">
    <property type="entry name" value="GlpP-like"/>
    <property type="match status" value="1"/>
</dbReference>
<dbReference type="EMBL" id="PISE01000011">
    <property type="protein sequence ID" value="PKG24792.1"/>
    <property type="molecule type" value="Genomic_DNA"/>
</dbReference>
<dbReference type="OrthoDB" id="9799580at2"/>
<dbReference type="GO" id="GO:0003723">
    <property type="term" value="F:RNA binding"/>
    <property type="evidence" value="ECO:0007669"/>
    <property type="project" value="UniProtKB-KW"/>
</dbReference>
<organism evidence="2 3">
    <name type="scientific">Niallia nealsonii</name>
    <dbReference type="NCBI Taxonomy" id="115979"/>
    <lineage>
        <taxon>Bacteria</taxon>
        <taxon>Bacillati</taxon>
        <taxon>Bacillota</taxon>
        <taxon>Bacilli</taxon>
        <taxon>Bacillales</taxon>
        <taxon>Bacillaceae</taxon>
        <taxon>Niallia</taxon>
    </lineage>
</organism>
<keyword evidence="1" id="KW-0694">RNA-binding</keyword>
<name>A0A2N0Z5K5_9BACI</name>
<dbReference type="PANTHER" id="PTHR35787">
    <property type="entry name" value="GLYCEROL UPTAKE OPERON ANTITERMINATOR REGULATORY PROTEIN"/>
    <property type="match status" value="1"/>
</dbReference>
<evidence type="ECO:0000256" key="1">
    <source>
        <dbReference type="PIRNR" id="PIRNR016897"/>
    </source>
</evidence>
<keyword evidence="1" id="KW-0804">Transcription</keyword>
<accession>A0A2N0Z5K5</accession>
<dbReference type="Proteomes" id="UP000233375">
    <property type="component" value="Unassembled WGS sequence"/>
</dbReference>
<keyword evidence="1" id="KW-0805">Transcription regulation</keyword>
<reference evidence="2 3" key="1">
    <citation type="journal article" date="2003" name="Int. J. Syst. Evol. Microbiol.">
        <title>Bacillus nealsonii sp. nov., isolated from a spacecraft-assembly facility, whose spores are gamma-radiation resistant.</title>
        <authorList>
            <person name="Venkateswaran K."/>
            <person name="Kempf M."/>
            <person name="Chen F."/>
            <person name="Satomi M."/>
            <person name="Nicholson W."/>
            <person name="Kern R."/>
        </authorList>
    </citation>
    <scope>NUCLEOTIDE SEQUENCE [LARGE SCALE GENOMIC DNA]</scope>
    <source>
        <strain evidence="2 3">FO-92</strain>
    </source>
</reference>
<dbReference type="Pfam" id="PF04309">
    <property type="entry name" value="G3P_antiterm"/>
    <property type="match status" value="1"/>
</dbReference>
<dbReference type="PIRSF" id="PIRSF016897">
    <property type="entry name" value="GlpP"/>
    <property type="match status" value="1"/>
</dbReference>
<dbReference type="InterPro" id="IPR006699">
    <property type="entry name" value="GlpP"/>
</dbReference>
<protein>
    <recommendedName>
        <fullName evidence="1">Glycerol uptake operon antiterminator regulatory protein</fullName>
    </recommendedName>
</protein>
<keyword evidence="3" id="KW-1185">Reference proteome</keyword>
<gene>
    <name evidence="2" type="ORF">CWS01_05295</name>
</gene>
<dbReference type="AlphaFoldDB" id="A0A2N0Z5K5"/>
<keyword evidence="1" id="KW-0319">Glycerol metabolism</keyword>
<comment type="caution">
    <text evidence="2">The sequence shown here is derived from an EMBL/GenBank/DDBJ whole genome shotgun (WGS) entry which is preliminary data.</text>
</comment>
<evidence type="ECO:0000313" key="3">
    <source>
        <dbReference type="Proteomes" id="UP000233375"/>
    </source>
</evidence>
<sequence length="195" mass="21949">MSEQEFFFRRLEEDRVIAAIKSPKTFDQFLHTNIQSAFLMFGNITVIKKYVDLLKQEGRFVFIHIEKISGISNDKEGVRFISHYLNPTGIITTKSSVVKMAKQENLLTIQRLFLVDSDAVNHGLEGAQEIQPDALEVMPGLMPDMIKKINSHSNIPIITGGLFDRRSQMRDALEAGAFAVSAGNPKLWKSLVAIQ</sequence>
<dbReference type="GO" id="GO:0006355">
    <property type="term" value="P:regulation of DNA-templated transcription"/>
    <property type="evidence" value="ECO:0007669"/>
    <property type="project" value="InterPro"/>
</dbReference>
<dbReference type="PANTHER" id="PTHR35787:SF1">
    <property type="entry name" value="GLYCEROL UPTAKE OPERON ANTITERMINATOR REGULATORY PROTEIN"/>
    <property type="match status" value="1"/>
</dbReference>
<comment type="function">
    <text evidence="1">Regulates expression of the glpD operon. In the presence of glycerol 3-phosphate (G3P) causes antitermination of transcription of glpD at the inverted repeat of the leader region to enhance its transcription. Binds and stabilizes glpD leader mRNA.</text>
</comment>
<dbReference type="Gene3D" id="3.20.20.70">
    <property type="entry name" value="Aldolase class I"/>
    <property type="match status" value="1"/>
</dbReference>
<proteinExistence type="predicted"/>
<evidence type="ECO:0000313" key="2">
    <source>
        <dbReference type="EMBL" id="PKG24792.1"/>
    </source>
</evidence>